<accession>A0A1G2LEH3</accession>
<evidence type="ECO:0000256" key="4">
    <source>
        <dbReference type="HAMAP-Rule" id="MF_00693"/>
    </source>
</evidence>
<keyword evidence="3 4" id="KW-0804">Transcription</keyword>
<evidence type="ECO:0000259" key="5">
    <source>
        <dbReference type="Pfam" id="PF01709"/>
    </source>
</evidence>
<dbReference type="Pfam" id="PF20772">
    <property type="entry name" value="TACO1_YebC_N"/>
    <property type="match status" value="1"/>
</dbReference>
<dbReference type="PANTHER" id="PTHR12532">
    <property type="entry name" value="TRANSLATIONAL ACTIVATOR OF CYTOCHROME C OXIDASE 1"/>
    <property type="match status" value="1"/>
</dbReference>
<evidence type="ECO:0000256" key="1">
    <source>
        <dbReference type="ARBA" id="ARBA00008724"/>
    </source>
</evidence>
<dbReference type="InterPro" id="IPR048300">
    <property type="entry name" value="TACO1_YebC-like_2nd/3rd_dom"/>
</dbReference>
<dbReference type="GO" id="GO:0005737">
    <property type="term" value="C:cytoplasm"/>
    <property type="evidence" value="ECO:0007669"/>
    <property type="project" value="UniProtKB-SubCell"/>
</dbReference>
<feature type="domain" description="TACO1/YebC-like second and third" evidence="5">
    <location>
        <begin position="83"/>
        <end position="239"/>
    </location>
</feature>
<dbReference type="GO" id="GO:0003677">
    <property type="term" value="F:DNA binding"/>
    <property type="evidence" value="ECO:0007669"/>
    <property type="project" value="UniProtKB-UniRule"/>
</dbReference>
<evidence type="ECO:0000313" key="7">
    <source>
        <dbReference type="EMBL" id="OHA09209.1"/>
    </source>
</evidence>
<protein>
    <recommendedName>
        <fullName evidence="4">Probable transcriptional regulatory protein A3B37_01245</fullName>
    </recommendedName>
</protein>
<comment type="similarity">
    <text evidence="1 4">Belongs to the TACO1 family.</text>
</comment>
<feature type="domain" description="TACO1/YebC-like N-terminal" evidence="6">
    <location>
        <begin position="5"/>
        <end position="75"/>
    </location>
</feature>
<dbReference type="Proteomes" id="UP000176705">
    <property type="component" value="Unassembled WGS sequence"/>
</dbReference>
<organism evidence="7 8">
    <name type="scientific">Candidatus Sungbacteria bacterium RIFCSPLOWO2_01_FULL_59_16</name>
    <dbReference type="NCBI Taxonomy" id="1802280"/>
    <lineage>
        <taxon>Bacteria</taxon>
        <taxon>Candidatus Sungiibacteriota</taxon>
    </lineage>
</organism>
<evidence type="ECO:0000259" key="6">
    <source>
        <dbReference type="Pfam" id="PF20772"/>
    </source>
</evidence>
<proteinExistence type="inferred from homology"/>
<dbReference type="NCBIfam" id="TIGR01033">
    <property type="entry name" value="YebC/PmpR family DNA-binding transcriptional regulator"/>
    <property type="match status" value="1"/>
</dbReference>
<dbReference type="InterPro" id="IPR017856">
    <property type="entry name" value="Integrase-like_N"/>
</dbReference>
<dbReference type="FunFam" id="1.10.10.200:FF:000002">
    <property type="entry name" value="Probable transcriptional regulatory protein CLM62_37755"/>
    <property type="match status" value="1"/>
</dbReference>
<name>A0A1G2LEH3_9BACT</name>
<comment type="subcellular location">
    <subcellularLocation>
        <location evidence="4">Cytoplasm</location>
    </subcellularLocation>
</comment>
<dbReference type="Pfam" id="PF01709">
    <property type="entry name" value="Transcrip_reg"/>
    <property type="match status" value="1"/>
</dbReference>
<dbReference type="AlphaFoldDB" id="A0A1G2LEH3"/>
<gene>
    <name evidence="7" type="ORF">A3B37_01245</name>
</gene>
<keyword evidence="2 4" id="KW-0805">Transcription regulation</keyword>
<dbReference type="PANTHER" id="PTHR12532:SF0">
    <property type="entry name" value="TRANSLATIONAL ACTIVATOR OF CYTOCHROME C OXIDASE 1"/>
    <property type="match status" value="1"/>
</dbReference>
<dbReference type="InterPro" id="IPR029072">
    <property type="entry name" value="YebC-like"/>
</dbReference>
<dbReference type="InterPro" id="IPR026564">
    <property type="entry name" value="Transcrip_reg_TACO1-like_dom3"/>
</dbReference>
<evidence type="ECO:0000256" key="3">
    <source>
        <dbReference type="ARBA" id="ARBA00023163"/>
    </source>
</evidence>
<reference evidence="7 8" key="1">
    <citation type="journal article" date="2016" name="Nat. Commun.">
        <title>Thousands of microbial genomes shed light on interconnected biogeochemical processes in an aquifer system.</title>
        <authorList>
            <person name="Anantharaman K."/>
            <person name="Brown C.T."/>
            <person name="Hug L.A."/>
            <person name="Sharon I."/>
            <person name="Castelle C.J."/>
            <person name="Probst A.J."/>
            <person name="Thomas B.C."/>
            <person name="Singh A."/>
            <person name="Wilkins M.J."/>
            <person name="Karaoz U."/>
            <person name="Brodie E.L."/>
            <person name="Williams K.H."/>
            <person name="Hubbard S.S."/>
            <person name="Banfield J.F."/>
        </authorList>
    </citation>
    <scope>NUCLEOTIDE SEQUENCE [LARGE SCALE GENOMIC DNA]</scope>
</reference>
<comment type="caution">
    <text evidence="7">The sequence shown here is derived from an EMBL/GenBank/DDBJ whole genome shotgun (WGS) entry which is preliminary data.</text>
</comment>
<dbReference type="HAMAP" id="MF_00693">
    <property type="entry name" value="Transcrip_reg_TACO1"/>
    <property type="match status" value="1"/>
</dbReference>
<dbReference type="Gene3D" id="3.30.70.980">
    <property type="match status" value="2"/>
</dbReference>
<dbReference type="GO" id="GO:0006355">
    <property type="term" value="P:regulation of DNA-templated transcription"/>
    <property type="evidence" value="ECO:0007669"/>
    <property type="project" value="UniProtKB-UniRule"/>
</dbReference>
<dbReference type="InterPro" id="IPR049083">
    <property type="entry name" value="TACO1_YebC_N"/>
</dbReference>
<keyword evidence="4" id="KW-0963">Cytoplasm</keyword>
<evidence type="ECO:0000256" key="2">
    <source>
        <dbReference type="ARBA" id="ARBA00023015"/>
    </source>
</evidence>
<dbReference type="NCBIfam" id="NF009044">
    <property type="entry name" value="PRK12378.1"/>
    <property type="match status" value="1"/>
</dbReference>
<dbReference type="SUPFAM" id="SSF75625">
    <property type="entry name" value="YebC-like"/>
    <property type="match status" value="1"/>
</dbReference>
<dbReference type="STRING" id="1802280.A3B37_01245"/>
<sequence length="246" mass="26463">MAGHSRWAQVKHKKAGADAKRGAVFSKLARLITVAAREAGPDPNTNSKLRNAIEQARSAGIPKENVERAISRAAGGDEAEKLREVEYEAYGPGGTAMLITGLTDNPNRTTNEVKRILAELGGRLAEAGSVAWLFERRIAADFETPAADAEREALELALIDAGAEDTLALEGRLRAIVPPNRTEAFRERIEASGRSPIGWSAVAFPKNPIKVLPGDRARIRSLVAALEDHPDIHEVWTNVADLATAP</sequence>
<dbReference type="InterPro" id="IPR002876">
    <property type="entry name" value="Transcrip_reg_TACO1-like"/>
</dbReference>
<evidence type="ECO:0000313" key="8">
    <source>
        <dbReference type="Proteomes" id="UP000176705"/>
    </source>
</evidence>
<dbReference type="EMBL" id="MHQS01000006">
    <property type="protein sequence ID" value="OHA09209.1"/>
    <property type="molecule type" value="Genomic_DNA"/>
</dbReference>
<dbReference type="Gene3D" id="1.10.10.200">
    <property type="match status" value="1"/>
</dbReference>
<keyword evidence="4" id="KW-0238">DNA-binding</keyword>